<sequence>MAFFLAIVLSLGITSVLHAEKIHCDLIGENLKNIKQSSKETCFKFCNDEEACLGAVFISGWNRCFLKKIVKRQARLRLYSWMRDGEGAYDKDFSGKDLKRFVVADKGLCQEKCESMSQCTGFTYLEGYRDCWVKHTSGKLFEKIFYCSVKDNKKES</sequence>
<organism evidence="3 4">
    <name type="scientific">Pseudobacteriovorax antillogorgiicola</name>
    <dbReference type="NCBI Taxonomy" id="1513793"/>
    <lineage>
        <taxon>Bacteria</taxon>
        <taxon>Pseudomonadati</taxon>
        <taxon>Bdellovibrionota</taxon>
        <taxon>Oligoflexia</taxon>
        <taxon>Oligoflexales</taxon>
        <taxon>Pseudobacteriovoracaceae</taxon>
        <taxon>Pseudobacteriovorax</taxon>
    </lineage>
</organism>
<dbReference type="STRING" id="1513793.SAMN06296036_11829"/>
<accession>A0A1Y6CJZ7</accession>
<dbReference type="Pfam" id="PF14295">
    <property type="entry name" value="PAN_4"/>
    <property type="match status" value="1"/>
</dbReference>
<keyword evidence="4" id="KW-1185">Reference proteome</keyword>
<dbReference type="Gene3D" id="3.50.4.10">
    <property type="entry name" value="Hepatocyte Growth Factor"/>
    <property type="match status" value="2"/>
</dbReference>
<dbReference type="Pfam" id="PF00024">
    <property type="entry name" value="PAN_1"/>
    <property type="match status" value="1"/>
</dbReference>
<dbReference type="AlphaFoldDB" id="A0A1Y6CJZ7"/>
<gene>
    <name evidence="3" type="ORF">SAMN06296036_11829</name>
</gene>
<dbReference type="RefSeq" id="WP_132322424.1">
    <property type="nucleotide sequence ID" value="NZ_FWZT01000018.1"/>
</dbReference>
<feature type="domain" description="Apple" evidence="2">
    <location>
        <begin position="92"/>
        <end position="134"/>
    </location>
</feature>
<dbReference type="InterPro" id="IPR003609">
    <property type="entry name" value="Pan_app"/>
</dbReference>
<dbReference type="EMBL" id="FWZT01000018">
    <property type="protein sequence ID" value="SMF56470.1"/>
    <property type="molecule type" value="Genomic_DNA"/>
</dbReference>
<evidence type="ECO:0000259" key="2">
    <source>
        <dbReference type="Pfam" id="PF14295"/>
    </source>
</evidence>
<dbReference type="Proteomes" id="UP000192907">
    <property type="component" value="Unassembled WGS sequence"/>
</dbReference>
<protein>
    <submittedName>
        <fullName evidence="3">PAN domain-containing protein</fullName>
    </submittedName>
</protein>
<evidence type="ECO:0000313" key="3">
    <source>
        <dbReference type="EMBL" id="SMF56470.1"/>
    </source>
</evidence>
<evidence type="ECO:0000313" key="4">
    <source>
        <dbReference type="Proteomes" id="UP000192907"/>
    </source>
</evidence>
<reference evidence="4" key="1">
    <citation type="submission" date="2017-04" db="EMBL/GenBank/DDBJ databases">
        <authorList>
            <person name="Varghese N."/>
            <person name="Submissions S."/>
        </authorList>
    </citation>
    <scope>NUCLEOTIDE SEQUENCE [LARGE SCALE GENOMIC DNA]</scope>
    <source>
        <strain evidence="4">RKEM611</strain>
    </source>
</reference>
<feature type="domain" description="Apple" evidence="1">
    <location>
        <begin position="25"/>
        <end position="73"/>
    </location>
</feature>
<proteinExistence type="predicted"/>
<evidence type="ECO:0000259" key="1">
    <source>
        <dbReference type="Pfam" id="PF00024"/>
    </source>
</evidence>
<name>A0A1Y6CJZ7_9BACT</name>